<keyword evidence="9 13" id="KW-0408">Iron</keyword>
<dbReference type="OrthoDB" id="5151075at2759"/>
<reference evidence="15 16" key="1">
    <citation type="submission" date="2018-04" db="EMBL/GenBank/DDBJ databases">
        <title>The genome of golden apple snail Pomacea canaliculata provides insight into stress tolerance and invasive adaptation.</title>
        <authorList>
            <person name="Liu C."/>
            <person name="Liu B."/>
            <person name="Ren Y."/>
            <person name="Zhang Y."/>
            <person name="Wang H."/>
            <person name="Li S."/>
            <person name="Jiang F."/>
            <person name="Yin L."/>
            <person name="Zhang G."/>
            <person name="Qian W."/>
            <person name="Fan W."/>
        </authorList>
    </citation>
    <scope>NUCLEOTIDE SEQUENCE [LARGE SCALE GENOMIC DNA]</scope>
    <source>
        <strain evidence="15">SZHN2017</strain>
        <tissue evidence="15">Muscle</tissue>
    </source>
</reference>
<dbReference type="GO" id="GO:0019310">
    <property type="term" value="P:inositol catabolic process"/>
    <property type="evidence" value="ECO:0007669"/>
    <property type="project" value="UniProtKB-UniRule"/>
</dbReference>
<evidence type="ECO:0000256" key="1">
    <source>
        <dbReference type="ARBA" id="ARBA00004496"/>
    </source>
</evidence>
<comment type="pathway">
    <text evidence="2 14">Polyol metabolism; myo-inositol degradation into D-glucuronate; D-glucuronate from myo-inositol: step 1/1.</text>
</comment>
<feature type="binding site" evidence="12">
    <location>
        <begin position="89"/>
        <end position="91"/>
    </location>
    <ligand>
        <name>substrate</name>
    </ligand>
</feature>
<dbReference type="GO" id="GO:0050113">
    <property type="term" value="F:inositol oxygenase activity"/>
    <property type="evidence" value="ECO:0007669"/>
    <property type="project" value="UniProtKB-UniRule"/>
</dbReference>
<evidence type="ECO:0000256" key="12">
    <source>
        <dbReference type="PIRSR" id="PIRSR607828-1"/>
    </source>
</evidence>
<evidence type="ECO:0000256" key="7">
    <source>
        <dbReference type="ARBA" id="ARBA00022723"/>
    </source>
</evidence>
<comment type="catalytic activity">
    <reaction evidence="11 14">
        <text>myo-inositol + O2 = D-glucuronate + H2O + H(+)</text>
        <dbReference type="Rhea" id="RHEA:23696"/>
        <dbReference type="ChEBI" id="CHEBI:15377"/>
        <dbReference type="ChEBI" id="CHEBI:15378"/>
        <dbReference type="ChEBI" id="CHEBI:15379"/>
        <dbReference type="ChEBI" id="CHEBI:17268"/>
        <dbReference type="ChEBI" id="CHEBI:58720"/>
        <dbReference type="EC" id="1.13.99.1"/>
    </reaction>
</comment>
<evidence type="ECO:0000313" key="15">
    <source>
        <dbReference type="EMBL" id="PVD39305.1"/>
    </source>
</evidence>
<sequence>MSAGVEVVQAYTPIVLTDPSEYRPEVKDTSKFRDFRIHNTPAHVVRTYDAMHTYQTLAFVKDRLEHWGRLDHDHLTVMEALEKLNNLVDESDPDIDLPNSYHAFQTAEGIRKNHPDKEWLQVTGLIHDIGKLMALWGEPQWAVVGDTYPVGCAPDPCIVFGVESFHKNPDMKDKKLNTRLGIYEENCGLDKVYMSWGHDEYLYLVLRANNHSLPEEALAIVRFHSFYPWHTGEAYKYLCNNKDSEMLVWVKEFNQYDLYTKAPEMPDTEALYDYYEGLLRKYLPGKLRW</sequence>
<evidence type="ECO:0000256" key="4">
    <source>
        <dbReference type="ARBA" id="ARBA00011919"/>
    </source>
</evidence>
<dbReference type="PANTHER" id="PTHR12588">
    <property type="entry name" value="MYOINOSITOL OXYGENASE"/>
    <property type="match status" value="1"/>
</dbReference>
<dbReference type="EC" id="1.13.99.1" evidence="4 14"/>
<evidence type="ECO:0000313" key="16">
    <source>
        <dbReference type="Proteomes" id="UP000245119"/>
    </source>
</evidence>
<dbReference type="GO" id="GO:0005737">
    <property type="term" value="C:cytoplasm"/>
    <property type="evidence" value="ECO:0007669"/>
    <property type="project" value="UniProtKB-SubCell"/>
</dbReference>
<feature type="binding site" evidence="12">
    <location>
        <begin position="224"/>
        <end position="225"/>
    </location>
    <ligand>
        <name>substrate</name>
    </ligand>
</feature>
<feature type="binding site" evidence="12">
    <location>
        <position position="131"/>
    </location>
    <ligand>
        <name>substrate</name>
    </ligand>
</feature>
<keyword evidence="16" id="KW-1185">Reference proteome</keyword>
<dbReference type="OMA" id="RYNTKYG"/>
<feature type="binding site" evidence="13">
    <location>
        <position position="198"/>
    </location>
    <ligand>
        <name>Fe cation</name>
        <dbReference type="ChEBI" id="CHEBI:24875"/>
        <label>1</label>
    </ligand>
</feature>
<evidence type="ECO:0000256" key="2">
    <source>
        <dbReference type="ARBA" id="ARBA00005167"/>
    </source>
</evidence>
<keyword evidence="8 14" id="KW-0560">Oxidoreductase</keyword>
<accession>A0A2T7Q0V1</accession>
<evidence type="ECO:0000256" key="10">
    <source>
        <dbReference type="ARBA" id="ARBA00029668"/>
    </source>
</evidence>
<evidence type="ECO:0000256" key="14">
    <source>
        <dbReference type="RuleBase" id="RU367039"/>
    </source>
</evidence>
<dbReference type="AlphaFoldDB" id="A0A2T7Q0V1"/>
<comment type="similarity">
    <text evidence="3 14">Belongs to the myo-inositol oxygenase family.</text>
</comment>
<feature type="binding site" evidence="13">
    <location>
        <position position="127"/>
    </location>
    <ligand>
        <name>Fe cation</name>
        <dbReference type="ChEBI" id="CHEBI:24875"/>
        <label>1</label>
    </ligand>
</feature>
<dbReference type="Gene3D" id="1.10.3210.10">
    <property type="entry name" value="Hypothetical protein af1432"/>
    <property type="match status" value="1"/>
</dbReference>
<feature type="binding site" evidence="13">
    <location>
        <position position="128"/>
    </location>
    <ligand>
        <name>Fe cation</name>
        <dbReference type="ChEBI" id="CHEBI:24875"/>
        <label>1</label>
    </ligand>
</feature>
<feature type="binding site" evidence="12">
    <location>
        <position position="33"/>
    </location>
    <ligand>
        <name>substrate</name>
    </ligand>
</feature>
<evidence type="ECO:0000256" key="11">
    <source>
        <dbReference type="ARBA" id="ARBA00048271"/>
    </source>
</evidence>
<dbReference type="UniPathway" id="UPA00111">
    <property type="reaction ID" value="UER00527"/>
</dbReference>
<gene>
    <name evidence="15" type="ORF">C0Q70_01934</name>
</gene>
<name>A0A2T7Q0V1_POMCA</name>
<evidence type="ECO:0000256" key="9">
    <source>
        <dbReference type="ARBA" id="ARBA00023004"/>
    </source>
</evidence>
<comment type="subcellular location">
    <subcellularLocation>
        <location evidence="1 14">Cytoplasm</location>
    </subcellularLocation>
</comment>
<comment type="caution">
    <text evidence="15">The sequence shown here is derived from an EMBL/GenBank/DDBJ whole genome shotgun (WGS) entry which is preliminary data.</text>
</comment>
<keyword evidence="7 13" id="KW-0479">Metal-binding</keyword>
<organism evidence="15 16">
    <name type="scientific">Pomacea canaliculata</name>
    <name type="common">Golden apple snail</name>
    <dbReference type="NCBI Taxonomy" id="400727"/>
    <lineage>
        <taxon>Eukaryota</taxon>
        <taxon>Metazoa</taxon>
        <taxon>Spiralia</taxon>
        <taxon>Lophotrochozoa</taxon>
        <taxon>Mollusca</taxon>
        <taxon>Gastropoda</taxon>
        <taxon>Caenogastropoda</taxon>
        <taxon>Architaenioglossa</taxon>
        <taxon>Ampullarioidea</taxon>
        <taxon>Ampullariidae</taxon>
        <taxon>Pomacea</taxon>
    </lineage>
</organism>
<evidence type="ECO:0000256" key="8">
    <source>
        <dbReference type="ARBA" id="ARBA00023002"/>
    </source>
</evidence>
<dbReference type="InterPro" id="IPR007828">
    <property type="entry name" value="Inositol_oxygenase"/>
</dbReference>
<feature type="binding site" evidence="13">
    <location>
        <position position="224"/>
    </location>
    <ligand>
        <name>Fe cation</name>
        <dbReference type="ChEBI" id="CHEBI:24875"/>
        <label>1</label>
    </ligand>
</feature>
<proteinExistence type="inferred from homology"/>
<evidence type="ECO:0000256" key="5">
    <source>
        <dbReference type="ARBA" id="ARBA00019269"/>
    </source>
</evidence>
<protein>
    <recommendedName>
        <fullName evidence="5 14">Inositol oxygenase</fullName>
        <ecNumber evidence="4 14">1.13.99.1</ecNumber>
    </recommendedName>
    <alternativeName>
        <fullName evidence="10 14">Myo-inositol oxygenase</fullName>
    </alternativeName>
</protein>
<evidence type="ECO:0000256" key="13">
    <source>
        <dbReference type="PIRSR" id="PIRSR607828-2"/>
    </source>
</evidence>
<dbReference type="EMBL" id="PZQS01000001">
    <property type="protein sequence ID" value="PVD39305.1"/>
    <property type="molecule type" value="Genomic_DNA"/>
</dbReference>
<dbReference type="PANTHER" id="PTHR12588:SF0">
    <property type="entry name" value="INOSITOL OXYGENASE"/>
    <property type="match status" value="1"/>
</dbReference>
<evidence type="ECO:0000256" key="6">
    <source>
        <dbReference type="ARBA" id="ARBA00022490"/>
    </source>
</evidence>
<dbReference type="Proteomes" id="UP000245119">
    <property type="component" value="Linkage Group LG1"/>
</dbReference>
<evidence type="ECO:0000256" key="3">
    <source>
        <dbReference type="ARBA" id="ARBA00005286"/>
    </source>
</evidence>
<dbReference type="SUPFAM" id="SSF109604">
    <property type="entry name" value="HD-domain/PDEase-like"/>
    <property type="match status" value="1"/>
</dbReference>
<feature type="binding site" evidence="13">
    <location>
        <position position="102"/>
    </location>
    <ligand>
        <name>Fe cation</name>
        <dbReference type="ChEBI" id="CHEBI:24875"/>
        <label>1</label>
    </ligand>
</feature>
<feature type="binding site" evidence="13">
    <location>
        <position position="257"/>
    </location>
    <ligand>
        <name>Fe cation</name>
        <dbReference type="ChEBI" id="CHEBI:24875"/>
        <label>1</label>
    </ligand>
</feature>
<dbReference type="GO" id="GO:0005506">
    <property type="term" value="F:iron ion binding"/>
    <property type="evidence" value="ECO:0007669"/>
    <property type="project" value="InterPro"/>
</dbReference>
<comment type="cofactor">
    <cofactor evidence="13 14">
        <name>Fe cation</name>
        <dbReference type="ChEBI" id="CHEBI:24875"/>
    </cofactor>
    <text evidence="13 14">Binds 2 iron ions per subunit.</text>
</comment>
<dbReference type="STRING" id="400727.A0A2T7Q0V1"/>
<feature type="binding site" evidence="12">
    <location>
        <begin position="145"/>
        <end position="146"/>
    </location>
    <ligand>
        <name>substrate</name>
    </ligand>
</feature>
<dbReference type="Pfam" id="PF05153">
    <property type="entry name" value="MIOX"/>
    <property type="match status" value="1"/>
</dbReference>
<keyword evidence="6 14" id="KW-0963">Cytoplasm</keyword>